<dbReference type="PANTHER" id="PTHR23416">
    <property type="entry name" value="SIALIC ACID SYNTHASE-RELATED"/>
    <property type="match status" value="1"/>
</dbReference>
<gene>
    <name evidence="3" type="ORF">R3P93_17800</name>
</gene>
<keyword evidence="2 3" id="KW-0808">Transferase</keyword>
<dbReference type="Gene3D" id="2.160.10.10">
    <property type="entry name" value="Hexapeptide repeat proteins"/>
    <property type="match status" value="1"/>
</dbReference>
<dbReference type="RefSeq" id="WP_317533606.1">
    <property type="nucleotide sequence ID" value="NZ_JAWLKF010000010.1"/>
</dbReference>
<dbReference type="InterPro" id="IPR051159">
    <property type="entry name" value="Hexapeptide_acetyltransf"/>
</dbReference>
<dbReference type="EMBL" id="JAWLKF010000010">
    <property type="protein sequence ID" value="MDV6304418.1"/>
    <property type="molecule type" value="Genomic_DNA"/>
</dbReference>
<name>A0ABU4D3X3_9NOCA</name>
<protein>
    <submittedName>
        <fullName evidence="3">Acyltransferase</fullName>
        <ecNumber evidence="3">2.3.1.-</ecNumber>
    </submittedName>
</protein>
<accession>A0ABU4D3X3</accession>
<organism evidence="3 4">
    <name type="scientific">Rhodococcus cerastii</name>
    <dbReference type="NCBI Taxonomy" id="908616"/>
    <lineage>
        <taxon>Bacteria</taxon>
        <taxon>Bacillati</taxon>
        <taxon>Actinomycetota</taxon>
        <taxon>Actinomycetes</taxon>
        <taxon>Mycobacteriales</taxon>
        <taxon>Nocardiaceae</taxon>
        <taxon>Rhodococcus</taxon>
    </lineage>
</organism>
<evidence type="ECO:0000313" key="4">
    <source>
        <dbReference type="Proteomes" id="UP001186104"/>
    </source>
</evidence>
<comment type="caution">
    <text evidence="3">The sequence shown here is derived from an EMBL/GenBank/DDBJ whole genome shotgun (WGS) entry which is preliminary data.</text>
</comment>
<keyword evidence="3" id="KW-0012">Acyltransferase</keyword>
<sequence length="186" mass="20667">MRENGIVGELRRFAVETRVAFANFVLRIPIQRLRNLSARTLMRWVVGRDVVIGRWTFVSDLGGIEIGDNTNIGYHSHLDGRGKIKIGSYVDMAPFVTIHSGDHDPNDPDHGTRYRPTTIGDRVWLCTGATVMSGAVLKDGVVLGAKAVAFGVLEENGIYAGNPAKLIKHRDPGGQKNLKPYRRYWI</sequence>
<reference evidence="3 4" key="1">
    <citation type="submission" date="2023-10" db="EMBL/GenBank/DDBJ databases">
        <title>Development of a sustainable strategy for remediation of hydrocarbon-contaminated territories based on the waste exchange concept.</title>
        <authorList>
            <person name="Krivoruchko A."/>
        </authorList>
    </citation>
    <scope>NUCLEOTIDE SEQUENCE [LARGE SCALE GENOMIC DNA]</scope>
    <source>
        <strain evidence="3 4">IEGM 1327</strain>
    </source>
</reference>
<dbReference type="InterPro" id="IPR011004">
    <property type="entry name" value="Trimer_LpxA-like_sf"/>
</dbReference>
<dbReference type="SUPFAM" id="SSF51161">
    <property type="entry name" value="Trimeric LpxA-like enzymes"/>
    <property type="match status" value="1"/>
</dbReference>
<dbReference type="CDD" id="cd04647">
    <property type="entry name" value="LbH_MAT_like"/>
    <property type="match status" value="1"/>
</dbReference>
<dbReference type="PANTHER" id="PTHR23416:SF23">
    <property type="entry name" value="ACETYLTRANSFERASE C18B11.09C-RELATED"/>
    <property type="match status" value="1"/>
</dbReference>
<dbReference type="EC" id="2.3.1.-" evidence="3"/>
<dbReference type="Proteomes" id="UP001186104">
    <property type="component" value="Unassembled WGS sequence"/>
</dbReference>
<proteinExistence type="inferred from homology"/>
<keyword evidence="4" id="KW-1185">Reference proteome</keyword>
<comment type="similarity">
    <text evidence="1">Belongs to the transferase hexapeptide repeat family.</text>
</comment>
<evidence type="ECO:0000256" key="2">
    <source>
        <dbReference type="ARBA" id="ARBA00022679"/>
    </source>
</evidence>
<evidence type="ECO:0000256" key="1">
    <source>
        <dbReference type="ARBA" id="ARBA00007274"/>
    </source>
</evidence>
<evidence type="ECO:0000313" key="3">
    <source>
        <dbReference type="EMBL" id="MDV6304418.1"/>
    </source>
</evidence>
<dbReference type="GO" id="GO:0016746">
    <property type="term" value="F:acyltransferase activity"/>
    <property type="evidence" value="ECO:0007669"/>
    <property type="project" value="UniProtKB-KW"/>
</dbReference>